<reference evidence="3" key="3">
    <citation type="submission" date="2020-12" db="UniProtKB">
        <authorList>
            <consortium name="EnsemblPlants"/>
        </authorList>
    </citation>
    <scope>IDENTIFICATION</scope>
</reference>
<dbReference type="OrthoDB" id="1932779at2759"/>
<proteinExistence type="predicted"/>
<dbReference type="Proteomes" id="UP000006727">
    <property type="component" value="Chromosome 15"/>
</dbReference>
<feature type="region of interest" description="Disordered" evidence="1">
    <location>
        <begin position="78"/>
        <end position="107"/>
    </location>
</feature>
<dbReference type="Gramene" id="Pp3c15_23280V3.1">
    <property type="protein sequence ID" value="Pp3c15_23280V3.1"/>
    <property type="gene ID" value="Pp3c15_23280"/>
</dbReference>
<organism evidence="2">
    <name type="scientific">Physcomitrium patens</name>
    <name type="common">Spreading-leaved earth moss</name>
    <name type="synonym">Physcomitrella patens</name>
    <dbReference type="NCBI Taxonomy" id="3218"/>
    <lineage>
        <taxon>Eukaryota</taxon>
        <taxon>Viridiplantae</taxon>
        <taxon>Streptophyta</taxon>
        <taxon>Embryophyta</taxon>
        <taxon>Bryophyta</taxon>
        <taxon>Bryophytina</taxon>
        <taxon>Bryopsida</taxon>
        <taxon>Funariidae</taxon>
        <taxon>Funariales</taxon>
        <taxon>Funariaceae</taxon>
        <taxon>Physcomitrium</taxon>
    </lineage>
</organism>
<dbReference type="RefSeq" id="XP_024397073.1">
    <property type="nucleotide sequence ID" value="XM_024541305.2"/>
</dbReference>
<gene>
    <name evidence="3" type="primary">LOC112292637</name>
    <name evidence="2" type="ORF">PHYPA_020130</name>
</gene>
<dbReference type="PaxDb" id="3218-PP1S66_107V6.1"/>
<feature type="compositionally biased region" description="Basic and acidic residues" evidence="1">
    <location>
        <begin position="94"/>
        <end position="103"/>
    </location>
</feature>
<evidence type="ECO:0000313" key="4">
    <source>
        <dbReference type="Proteomes" id="UP000006727"/>
    </source>
</evidence>
<dbReference type="STRING" id="3218.A9SCR2"/>
<dbReference type="EMBL" id="ABEU02000015">
    <property type="protein sequence ID" value="PNR39850.1"/>
    <property type="molecule type" value="Genomic_DNA"/>
</dbReference>
<dbReference type="SUPFAM" id="SSF53756">
    <property type="entry name" value="UDP-Glycosyltransferase/glycogen phosphorylase"/>
    <property type="match status" value="1"/>
</dbReference>
<dbReference type="EnsemblPlants" id="Pp3c15_23280V3.1">
    <property type="protein sequence ID" value="Pp3c15_23280V3.1"/>
    <property type="gene ID" value="Pp3c15_23280"/>
</dbReference>
<reference evidence="2 4" key="1">
    <citation type="journal article" date="2008" name="Science">
        <title>The Physcomitrella genome reveals evolutionary insights into the conquest of land by plants.</title>
        <authorList>
            <person name="Rensing S."/>
            <person name="Lang D."/>
            <person name="Zimmer A."/>
            <person name="Terry A."/>
            <person name="Salamov A."/>
            <person name="Shapiro H."/>
            <person name="Nishiyama T."/>
            <person name="Perroud P.-F."/>
            <person name="Lindquist E."/>
            <person name="Kamisugi Y."/>
            <person name="Tanahashi T."/>
            <person name="Sakakibara K."/>
            <person name="Fujita T."/>
            <person name="Oishi K."/>
            <person name="Shin-I T."/>
            <person name="Kuroki Y."/>
            <person name="Toyoda A."/>
            <person name="Suzuki Y."/>
            <person name="Hashimoto A."/>
            <person name="Yamaguchi K."/>
            <person name="Sugano A."/>
            <person name="Kohara Y."/>
            <person name="Fujiyama A."/>
            <person name="Anterola A."/>
            <person name="Aoki S."/>
            <person name="Ashton N."/>
            <person name="Barbazuk W.B."/>
            <person name="Barker E."/>
            <person name="Bennetzen J."/>
            <person name="Bezanilla M."/>
            <person name="Blankenship R."/>
            <person name="Cho S.H."/>
            <person name="Dutcher S."/>
            <person name="Estelle M."/>
            <person name="Fawcett J.A."/>
            <person name="Gundlach H."/>
            <person name="Hanada K."/>
            <person name="Heyl A."/>
            <person name="Hicks K.A."/>
            <person name="Hugh J."/>
            <person name="Lohr M."/>
            <person name="Mayer K."/>
            <person name="Melkozernov A."/>
            <person name="Murata T."/>
            <person name="Nelson D."/>
            <person name="Pils B."/>
            <person name="Prigge M."/>
            <person name="Reiss B."/>
            <person name="Renner T."/>
            <person name="Rombauts S."/>
            <person name="Rushton P."/>
            <person name="Sanderfoot A."/>
            <person name="Schween G."/>
            <person name="Shiu S.-H."/>
            <person name="Stueber K."/>
            <person name="Theodoulou F.L."/>
            <person name="Tu H."/>
            <person name="Van de Peer Y."/>
            <person name="Verrier P.J."/>
            <person name="Waters E."/>
            <person name="Wood A."/>
            <person name="Yang L."/>
            <person name="Cove D."/>
            <person name="Cuming A."/>
            <person name="Hasebe M."/>
            <person name="Lucas S."/>
            <person name="Mishler D.B."/>
            <person name="Reski R."/>
            <person name="Grigoriev I."/>
            <person name="Quatrano R.S."/>
            <person name="Boore J.L."/>
        </authorList>
    </citation>
    <scope>NUCLEOTIDE SEQUENCE [LARGE SCALE GENOMIC DNA]</scope>
    <source>
        <strain evidence="3 4">cv. Gransden 2004</strain>
    </source>
</reference>
<dbReference type="AlphaFoldDB" id="A9SCR2"/>
<keyword evidence="4" id="KW-1185">Reference proteome</keyword>
<dbReference type="GO" id="GO:0009507">
    <property type="term" value="C:chloroplast"/>
    <property type="evidence" value="ECO:0007669"/>
    <property type="project" value="InterPro"/>
</dbReference>
<protein>
    <submittedName>
        <fullName evidence="2 3">Uncharacterized protein</fullName>
    </submittedName>
</protein>
<dbReference type="HOGENOM" id="CLU_585830_0_0_1"/>
<dbReference type="PANTHER" id="PTHR37698">
    <property type="entry name" value="PHOTOSYNTHETIC NDH SUBUNIT OF SUBCOMPLEX B 1, CHLOROPLASTIC"/>
    <property type="match status" value="1"/>
</dbReference>
<dbReference type="GO" id="GO:0010598">
    <property type="term" value="C:NAD(P)H dehydrogenase complex (plastoquinone)"/>
    <property type="evidence" value="ECO:0007669"/>
    <property type="project" value="InterPro"/>
</dbReference>
<evidence type="ECO:0000313" key="2">
    <source>
        <dbReference type="EMBL" id="PNR39850.1"/>
    </source>
</evidence>
<evidence type="ECO:0000313" key="3">
    <source>
        <dbReference type="EnsemblPlants" id="Pp3c15_23280V3.1"/>
    </source>
</evidence>
<evidence type="ECO:0000256" key="1">
    <source>
        <dbReference type="SAM" id="MobiDB-lite"/>
    </source>
</evidence>
<dbReference type="EnsemblPlants" id="Pp3c15_23280V3.2">
    <property type="protein sequence ID" value="Pp3c15_23280V3.2"/>
    <property type="gene ID" value="Pp3c15_23280"/>
</dbReference>
<dbReference type="eggNOG" id="ENOG502QQIV">
    <property type="taxonomic scope" value="Eukaryota"/>
</dbReference>
<sequence length="475" mass="51500">MSAMAAQVVLGAGLANCPQCSICVTRATSSLSHSNPSKLQLRAFGTRTNVRLENASSVVVSAKKGWFDDPFDYGADDEEDTMGELMSQGPQGAEDPRPARDPDSESGYLDFPAGFMPEVASLGILIRNDVRRCLCMISGGVYENLLFFPVIQLLKNRYPGVRIDVMATPRGKQAYEMNKNVRKAWVHPVDDQFLRPVDFTETVGKIKGEYYDLLVSTKLAGLGQSIFFWLASVRNKVSYTYPDVNAAGAAKFLDIAIKAPQLELAESGFNMYAEMIEELSQMGKNVPKTEVPPLEVGIGSKVKAYVEAKYREAGVREGEFLVFHGIECDSSASMTSKGDKDCLLPLSMWAEIAKSTSDKVVFVIPNEKWRRKVKEICGENAHIVFITTPGQLGALINASKGVVTTNTAALQIAIALKKSTVALFASQEKANLFIPDYAKDACAMVASKTGKLCGLDLKAATMAVSTIAKEALVAA</sequence>
<reference evidence="2 4" key="2">
    <citation type="journal article" date="2018" name="Plant J.">
        <title>The Physcomitrella patens chromosome-scale assembly reveals moss genome structure and evolution.</title>
        <authorList>
            <person name="Lang D."/>
            <person name="Ullrich K.K."/>
            <person name="Murat F."/>
            <person name="Fuchs J."/>
            <person name="Jenkins J."/>
            <person name="Haas F.B."/>
            <person name="Piednoel M."/>
            <person name="Gundlach H."/>
            <person name="Van Bel M."/>
            <person name="Meyberg R."/>
            <person name="Vives C."/>
            <person name="Morata J."/>
            <person name="Symeonidi A."/>
            <person name="Hiss M."/>
            <person name="Muchero W."/>
            <person name="Kamisugi Y."/>
            <person name="Saleh O."/>
            <person name="Blanc G."/>
            <person name="Decker E.L."/>
            <person name="van Gessel N."/>
            <person name="Grimwood J."/>
            <person name="Hayes R.D."/>
            <person name="Graham S.W."/>
            <person name="Gunter L.E."/>
            <person name="McDaniel S.F."/>
            <person name="Hoernstein S.N.W."/>
            <person name="Larsson A."/>
            <person name="Li F.W."/>
            <person name="Perroud P.F."/>
            <person name="Phillips J."/>
            <person name="Ranjan P."/>
            <person name="Rokshar D.S."/>
            <person name="Rothfels C.J."/>
            <person name="Schneider L."/>
            <person name="Shu S."/>
            <person name="Stevenson D.W."/>
            <person name="Thummler F."/>
            <person name="Tillich M."/>
            <person name="Villarreal Aguilar J.C."/>
            <person name="Widiez T."/>
            <person name="Wong G.K."/>
            <person name="Wymore A."/>
            <person name="Zhang Y."/>
            <person name="Zimmer A.D."/>
            <person name="Quatrano R.S."/>
            <person name="Mayer K.F.X."/>
            <person name="Goodstein D."/>
            <person name="Casacuberta J.M."/>
            <person name="Vandepoele K."/>
            <person name="Reski R."/>
            <person name="Cuming A.C."/>
            <person name="Tuskan G.A."/>
            <person name="Maumus F."/>
            <person name="Salse J."/>
            <person name="Schmutz J."/>
            <person name="Rensing S.A."/>
        </authorList>
    </citation>
    <scope>NUCLEOTIDE SEQUENCE [LARGE SCALE GENOMIC DNA]</scope>
    <source>
        <strain evidence="3 4">cv. Gransden 2004</strain>
    </source>
</reference>
<dbReference type="InterPro" id="IPR044983">
    <property type="entry name" value="PNSB1"/>
</dbReference>
<name>A9SCR2_PHYPA</name>
<dbReference type="OMA" id="SKIMRIN"/>
<dbReference type="Gramene" id="Pp3c15_23280V3.2">
    <property type="protein sequence ID" value="Pp3c15_23280V3.2"/>
    <property type="gene ID" value="Pp3c15_23280"/>
</dbReference>
<dbReference type="PANTHER" id="PTHR37698:SF1">
    <property type="entry name" value="PHOTOSYNTHETIC NDH SUBUNIT OF SUBCOMPLEX B 1, CHLOROPLASTIC"/>
    <property type="match status" value="1"/>
</dbReference>
<dbReference type="GO" id="GO:0009773">
    <property type="term" value="P:photosynthetic electron transport in photosystem I"/>
    <property type="evidence" value="ECO:0007669"/>
    <property type="project" value="InterPro"/>
</dbReference>
<dbReference type="GeneID" id="112292637"/>
<accession>A9SCR2</accession>
<dbReference type="Gene3D" id="3.40.50.2000">
    <property type="entry name" value="Glycogen Phosphorylase B"/>
    <property type="match status" value="2"/>
</dbReference>